<dbReference type="AlphaFoldDB" id="A0A1H8A6S2"/>
<keyword evidence="2" id="KW-1185">Reference proteome</keyword>
<dbReference type="EMBL" id="FOAP01000020">
    <property type="protein sequence ID" value="SEM66485.1"/>
    <property type="molecule type" value="Genomic_DNA"/>
</dbReference>
<dbReference type="RefSeq" id="WP_075009915.1">
    <property type="nucleotide sequence ID" value="NZ_FOAP01000020.1"/>
</dbReference>
<accession>A0A1H8A6S2</accession>
<dbReference type="OrthoDB" id="5726381at2"/>
<organism evidence="1 2">
    <name type="scientific">Stigmatella aurantiaca</name>
    <dbReference type="NCBI Taxonomy" id="41"/>
    <lineage>
        <taxon>Bacteria</taxon>
        <taxon>Pseudomonadati</taxon>
        <taxon>Myxococcota</taxon>
        <taxon>Myxococcia</taxon>
        <taxon>Myxococcales</taxon>
        <taxon>Cystobacterineae</taxon>
        <taxon>Archangiaceae</taxon>
        <taxon>Stigmatella</taxon>
    </lineage>
</organism>
<protein>
    <submittedName>
        <fullName evidence="1">Uncharacterized protein</fullName>
    </submittedName>
</protein>
<evidence type="ECO:0000313" key="2">
    <source>
        <dbReference type="Proteomes" id="UP000182719"/>
    </source>
</evidence>
<evidence type="ECO:0000313" key="1">
    <source>
        <dbReference type="EMBL" id="SEM66485.1"/>
    </source>
</evidence>
<dbReference type="Proteomes" id="UP000182719">
    <property type="component" value="Unassembled WGS sequence"/>
</dbReference>
<name>A0A1H8A6S2_STIAU</name>
<reference evidence="2" key="1">
    <citation type="submission" date="2016-10" db="EMBL/GenBank/DDBJ databases">
        <authorList>
            <person name="Varghese N."/>
            <person name="Submissions S."/>
        </authorList>
    </citation>
    <scope>NUCLEOTIDE SEQUENCE [LARGE SCALE GENOMIC DNA]</scope>
    <source>
        <strain evidence="2">DSM 17044</strain>
    </source>
</reference>
<proteinExistence type="predicted"/>
<gene>
    <name evidence="1" type="ORF">SAMN05444354_120140</name>
</gene>
<sequence>MPFVPADLNAAAYWAGNFVGGAVPPALADAAGNAWVPGTVNPPDHHFILPAGAGSHFSHQVGPLQADHHRVVNFGALGAANQSVFLEFYPNQITSCRLPAGGLVSYFFTAQLSGCAIFVDQLPAGDVIVYHANAMRFSLPQAQAQAQPLDYETPNAANYLNALHAHARAHYPGAVNLGSTFKSAYNAAVATEAQRKRNQLRSNVDFVGGTSVFGFKVAGVWEFYYQTWGYVTYRRPFWKGLGDVAAGANKQNAVGGPMRIFDVTQFV</sequence>